<sequence length="89" mass="10399">MSGKYIIHGHMIYKDDGVSSRHGTLCNFRIYYVDMTSEFTECYQGLYLNYSLYYGKFNMKCMKSFAKYTNCHKAHIGTEVCRFTTIKSG</sequence>
<dbReference type="EMBL" id="MN739436">
    <property type="protein sequence ID" value="QHT04714.1"/>
    <property type="molecule type" value="Genomic_DNA"/>
</dbReference>
<evidence type="ECO:0000313" key="1">
    <source>
        <dbReference type="EMBL" id="QHT04714.1"/>
    </source>
</evidence>
<proteinExistence type="predicted"/>
<name>A0A6C0CM25_9ZZZZ</name>
<protein>
    <submittedName>
        <fullName evidence="1">Uncharacterized protein</fullName>
    </submittedName>
</protein>
<dbReference type="AlphaFoldDB" id="A0A6C0CM25"/>
<accession>A0A6C0CM25</accession>
<organism evidence="1">
    <name type="scientific">viral metagenome</name>
    <dbReference type="NCBI Taxonomy" id="1070528"/>
    <lineage>
        <taxon>unclassified sequences</taxon>
        <taxon>metagenomes</taxon>
        <taxon>organismal metagenomes</taxon>
    </lineage>
</organism>
<reference evidence="1" key="1">
    <citation type="journal article" date="2020" name="Nature">
        <title>Giant virus diversity and host interactions through global metagenomics.</title>
        <authorList>
            <person name="Schulz F."/>
            <person name="Roux S."/>
            <person name="Paez-Espino D."/>
            <person name="Jungbluth S."/>
            <person name="Walsh D.A."/>
            <person name="Denef V.J."/>
            <person name="McMahon K.D."/>
            <person name="Konstantinidis K.T."/>
            <person name="Eloe-Fadrosh E.A."/>
            <person name="Kyrpides N.C."/>
            <person name="Woyke T."/>
        </authorList>
    </citation>
    <scope>NUCLEOTIDE SEQUENCE</scope>
    <source>
        <strain evidence="1">GVMAG-M-3300021343-4</strain>
    </source>
</reference>